<dbReference type="SUPFAM" id="SSF51735">
    <property type="entry name" value="NAD(P)-binding Rossmann-fold domains"/>
    <property type="match status" value="1"/>
</dbReference>
<dbReference type="InterPro" id="IPR013154">
    <property type="entry name" value="ADH-like_N"/>
</dbReference>
<dbReference type="GO" id="GO:0016491">
    <property type="term" value="F:oxidoreductase activity"/>
    <property type="evidence" value="ECO:0007669"/>
    <property type="project" value="InterPro"/>
</dbReference>
<protein>
    <recommendedName>
        <fullName evidence="1">Enoyl reductase (ER) domain-containing protein</fullName>
    </recommendedName>
</protein>
<dbReference type="OrthoDB" id="3509362at2759"/>
<dbReference type="Pfam" id="PF08240">
    <property type="entry name" value="ADH_N"/>
    <property type="match status" value="1"/>
</dbReference>
<dbReference type="Pfam" id="PF13602">
    <property type="entry name" value="ADH_zinc_N_2"/>
    <property type="match status" value="1"/>
</dbReference>
<dbReference type="Gene3D" id="3.90.180.10">
    <property type="entry name" value="Medium-chain alcohol dehydrogenases, catalytic domain"/>
    <property type="match status" value="2"/>
</dbReference>
<comment type="caution">
    <text evidence="2">The sequence shown here is derived from an EMBL/GenBank/DDBJ whole genome shotgun (WGS) entry which is preliminary data.</text>
</comment>
<proteinExistence type="predicted"/>
<reference evidence="2 3" key="1">
    <citation type="submission" date="2019-03" db="EMBL/GenBank/DDBJ databases">
        <title>Draft genome sequence of Xylaria hypoxylon DSM 108379, a ubiquitous saprotrophic-parasitic fungi on hardwood.</title>
        <authorList>
            <person name="Buettner E."/>
            <person name="Leonhardt S."/>
            <person name="Gebauer A.M."/>
            <person name="Liers C."/>
            <person name="Hofrichter M."/>
            <person name="Kellner H."/>
        </authorList>
    </citation>
    <scope>NUCLEOTIDE SEQUENCE [LARGE SCALE GENOMIC DNA]</scope>
    <source>
        <strain evidence="2 3">DSM 108379</strain>
    </source>
</reference>
<accession>A0A4Z0YRS7</accession>
<dbReference type="STRING" id="37992.A0A4Z0YRS7"/>
<dbReference type="SMART" id="SM00829">
    <property type="entry name" value="PKS_ER"/>
    <property type="match status" value="1"/>
</dbReference>
<dbReference type="PANTHER" id="PTHR11695">
    <property type="entry name" value="ALCOHOL DEHYDROGENASE RELATED"/>
    <property type="match status" value="1"/>
</dbReference>
<sequence length="322" mass="34470">MSNQADIPKTMKAWISFRAGKPEDVLELKTDWPTPSPPKAGEIMIKVSYVAINPGDPKMIVKPIPFRKSAIAGMDFAGEVIQVGPSSPTSVPNIRLGMIVAGTVPIINIIGGIGSLAEYLVVPAHAVAEKPNGLQEDAAGALFGIVGQTSVILLRAANLQKGDKVLLNGASGGVGCILTQMLCGMGVHVTGICSSKNASLVHRLGAQESIVSQVVDYTAHKDLYEYLKVDGKYHNIERGPFSFIAQFKFNHWPVLLGGIPRTYSGVFSNPAGSSAREVVSWFERGCIKEVPIDSVFEMNDALKAFETISTKRTVGKILIKVK</sequence>
<feature type="domain" description="Enoyl reductase (ER)" evidence="1">
    <location>
        <begin position="21"/>
        <end position="319"/>
    </location>
</feature>
<dbReference type="Proteomes" id="UP000297716">
    <property type="component" value="Unassembled WGS sequence"/>
</dbReference>
<dbReference type="InterPro" id="IPR011032">
    <property type="entry name" value="GroES-like_sf"/>
</dbReference>
<dbReference type="InterPro" id="IPR050700">
    <property type="entry name" value="YIM1/Zinc_Alcohol_DH_Fams"/>
</dbReference>
<dbReference type="InterPro" id="IPR020843">
    <property type="entry name" value="ER"/>
</dbReference>
<dbReference type="EMBL" id="SKBN01000149">
    <property type="protein sequence ID" value="TGJ81885.1"/>
    <property type="molecule type" value="Genomic_DNA"/>
</dbReference>
<evidence type="ECO:0000259" key="1">
    <source>
        <dbReference type="SMART" id="SM00829"/>
    </source>
</evidence>
<name>A0A4Z0YRS7_9PEZI</name>
<organism evidence="2 3">
    <name type="scientific">Xylaria hypoxylon</name>
    <dbReference type="NCBI Taxonomy" id="37992"/>
    <lineage>
        <taxon>Eukaryota</taxon>
        <taxon>Fungi</taxon>
        <taxon>Dikarya</taxon>
        <taxon>Ascomycota</taxon>
        <taxon>Pezizomycotina</taxon>
        <taxon>Sordariomycetes</taxon>
        <taxon>Xylariomycetidae</taxon>
        <taxon>Xylariales</taxon>
        <taxon>Xylariaceae</taxon>
        <taxon>Xylaria</taxon>
    </lineage>
</organism>
<dbReference type="AlphaFoldDB" id="A0A4Z0YRS7"/>
<dbReference type="SUPFAM" id="SSF50129">
    <property type="entry name" value="GroES-like"/>
    <property type="match status" value="1"/>
</dbReference>
<dbReference type="InterPro" id="IPR036291">
    <property type="entry name" value="NAD(P)-bd_dom_sf"/>
</dbReference>
<evidence type="ECO:0000313" key="3">
    <source>
        <dbReference type="Proteomes" id="UP000297716"/>
    </source>
</evidence>
<dbReference type="CDD" id="cd08267">
    <property type="entry name" value="MDR1"/>
    <property type="match status" value="1"/>
</dbReference>
<dbReference type="PANTHER" id="PTHR11695:SF294">
    <property type="entry name" value="RETICULON-4-INTERACTING PROTEIN 1, MITOCHONDRIAL"/>
    <property type="match status" value="1"/>
</dbReference>
<gene>
    <name evidence="2" type="ORF">E0Z10_g6866</name>
</gene>
<evidence type="ECO:0000313" key="2">
    <source>
        <dbReference type="EMBL" id="TGJ81885.1"/>
    </source>
</evidence>
<keyword evidence="3" id="KW-1185">Reference proteome</keyword>
<dbReference type="Gene3D" id="3.40.50.720">
    <property type="entry name" value="NAD(P)-binding Rossmann-like Domain"/>
    <property type="match status" value="1"/>
</dbReference>